<protein>
    <submittedName>
        <fullName evidence="1">Uncharacterized protein</fullName>
    </submittedName>
</protein>
<gene>
    <name evidence="1" type="ORF">AKSOIL_0226</name>
</gene>
<sequence length="42" mass="4899">MMSSFLISIKAVLMRNKVKNQRAILVIKKASCLHRRSDRLKN</sequence>
<proteinExistence type="predicted"/>
<reference evidence="1" key="1">
    <citation type="journal article" date="2009" name="ISME J.">
        <title>Functional metagenomics reveals diverse beta-lactamases in a remote Alaskan soil.</title>
        <authorList>
            <person name="Allen H.K."/>
            <person name="Moe L.A."/>
            <person name="Rodbumrer J."/>
            <person name="Gaarder A."/>
            <person name="Handelsman J."/>
        </authorList>
    </citation>
    <scope>NUCLEOTIDE SEQUENCE</scope>
</reference>
<dbReference type="EMBL" id="EU408351">
    <property type="protein sequence ID" value="ACN58841.1"/>
    <property type="molecule type" value="Genomic_DNA"/>
</dbReference>
<accession>C0INF5</accession>
<name>C0INF5_9BACT</name>
<evidence type="ECO:0000313" key="1">
    <source>
        <dbReference type="EMBL" id="ACN58841.1"/>
    </source>
</evidence>
<dbReference type="AlphaFoldDB" id="C0INF5"/>
<organism evidence="1">
    <name type="scientific">uncultured bacterium BLR12</name>
    <dbReference type="NCBI Taxonomy" id="506514"/>
    <lineage>
        <taxon>Bacteria</taxon>
        <taxon>environmental samples</taxon>
    </lineage>
</organism>